<organism evidence="1 2">
    <name type="scientific">Sulfitobacter pontiacus</name>
    <dbReference type="NCBI Taxonomy" id="60137"/>
    <lineage>
        <taxon>Bacteria</taxon>
        <taxon>Pseudomonadati</taxon>
        <taxon>Pseudomonadota</taxon>
        <taxon>Alphaproteobacteria</taxon>
        <taxon>Rhodobacterales</taxon>
        <taxon>Roseobacteraceae</taxon>
        <taxon>Sulfitobacter</taxon>
    </lineage>
</organism>
<protein>
    <submittedName>
        <fullName evidence="1">NB-ARC domain-containing protein</fullName>
    </submittedName>
</protein>
<name>A0A1H2QLP9_9RHOB</name>
<dbReference type="SUPFAM" id="SSF52540">
    <property type="entry name" value="P-loop containing nucleoside triphosphate hydrolases"/>
    <property type="match status" value="1"/>
</dbReference>
<dbReference type="Proteomes" id="UP000183076">
    <property type="component" value="Unassembled WGS sequence"/>
</dbReference>
<evidence type="ECO:0000313" key="1">
    <source>
        <dbReference type="EMBL" id="SDW08082.1"/>
    </source>
</evidence>
<evidence type="ECO:0000313" key="2">
    <source>
        <dbReference type="Proteomes" id="UP000183076"/>
    </source>
</evidence>
<dbReference type="EMBL" id="FNNB01000001">
    <property type="protein sequence ID" value="SDW08082.1"/>
    <property type="molecule type" value="Genomic_DNA"/>
</dbReference>
<dbReference type="InterPro" id="IPR027417">
    <property type="entry name" value="P-loop_NTPase"/>
</dbReference>
<dbReference type="Gene3D" id="1.25.40.10">
    <property type="entry name" value="Tetratricopeptide repeat domain"/>
    <property type="match status" value="1"/>
</dbReference>
<dbReference type="AlphaFoldDB" id="A0A1H2QLP9"/>
<sequence>MSSFENISFFDEEALLDRLSDGLRASPKEVVFVVGAPLTAPEERGQPGVSNVEDMIGRIRKRFPEGSTQRISLEKTVTESPNQYQAAFHFLQGRRGQDACNQIVREAVLNARIPIVNPVSTVDAISSLNDEQLRELENDGDGWHLSRGVEALGHLIAKEQNVFGKTLLTSNFDPLVQVAIRRADGLAWQTSLIGDGDLGNTRADGCRIVHFHGYWQGTDTLHTGIQLLQSRPTLKSSLLEHLKDKLVVVLAYGGWEDILTSALKDLGGNTASFPEVLWAFYDTTPAIPLHLRSVLQPGLDRGRVSLYAGIDCHNFLSKLAERWSISCKLHSTQTPKKASTADFVSTPQNLKLLDCDRPPNIEAWVGRDAELRSLETTQAQVIILTGMGGQGKSLTAAKHIKDTFTTSSNFLFWDWRDCKEAADSIRTQVIAAVDRITSEETTSEMLADSSDADLADLLVDCSANAKTIFVFDNVDHYVDLENFRFVGLLARLVEGFANAETTSQLILTCRPKVKYSEASVISIPMPGLSITETIALFAKRGGDSVVVEKTEIEAAHEMTKGHPFWLDLIAVQVAQVPGVTLAGLLEDLRRGREETPNVLSSIWTRLPEREQTLLRIMAEAVRPETMETLEKYVSSRLRYNKFKKALSSLIRLNLVVVKPEINSPDLYDLHPLVRQFVIQNFSPDERKDFINLVIGQYETIIKSLTKMLGFSLPLSLLGRWTQKAELEIAAQQYQDAVKSLNDALAALIGGGHSEEFIRVARSLLEAVDWNVASSDYKGFDEIVGEFVKCLDDLGDYLGANQILERFEQTIPEKTARYIHYCDMRCYSSWIRGNYVEAIEWAEIGLGLKDRTNVDTQYGSSHNLALAQRDAGDIDSALKYFLGDTPLSELIDPASTVEVERGNKQGNVGRCLQLQGREDDALVCYRKSTRALEESTDLNRLSNQAYARQWVAECLHKKGNYKLAFAFAVSAEEILRRVSPSRARLVERLREEIQPHLSEDDQIVDVSNANRRVRAWMR</sequence>
<dbReference type="RefSeq" id="WP_139283764.1">
    <property type="nucleotide sequence ID" value="NZ_CP160849.1"/>
</dbReference>
<accession>A0A1H2QLP9</accession>
<dbReference type="InterPro" id="IPR011990">
    <property type="entry name" value="TPR-like_helical_dom_sf"/>
</dbReference>
<dbReference type="STRING" id="60137.SAMN04488041_101242"/>
<reference evidence="2" key="1">
    <citation type="submission" date="2016-10" db="EMBL/GenBank/DDBJ databases">
        <authorList>
            <person name="Varghese N."/>
            <person name="Submissions S."/>
        </authorList>
    </citation>
    <scope>NUCLEOTIDE SEQUENCE [LARGE SCALE GENOMIC DNA]</scope>
    <source>
        <strain evidence="2">DSM 10014</strain>
    </source>
</reference>
<gene>
    <name evidence="1" type="ORF">SAMN04488041_101242</name>
</gene>
<dbReference type="GeneID" id="94019562"/>
<dbReference type="Gene3D" id="3.40.50.300">
    <property type="entry name" value="P-loop containing nucleotide triphosphate hydrolases"/>
    <property type="match status" value="1"/>
</dbReference>
<proteinExistence type="predicted"/>
<dbReference type="SUPFAM" id="SSF48452">
    <property type="entry name" value="TPR-like"/>
    <property type="match status" value="1"/>
</dbReference>